<dbReference type="GO" id="GO:0005783">
    <property type="term" value="C:endoplasmic reticulum"/>
    <property type="evidence" value="ECO:0007669"/>
    <property type="project" value="TreeGrafter"/>
</dbReference>
<dbReference type="EMBL" id="ADBL01002202">
    <property type="status" value="NOT_ANNOTATED_CDS"/>
    <property type="molecule type" value="Genomic_DNA"/>
</dbReference>
<protein>
    <recommendedName>
        <fullName evidence="9">alpha-1,2-Mannosidase</fullName>
        <ecNumber evidence="9">3.2.1.-</ecNumber>
    </recommendedName>
</protein>
<keyword evidence="13" id="KW-1185">Reference proteome</keyword>
<evidence type="ECO:0000313" key="11">
    <source>
        <dbReference type="EMBL" id="KLU90030.1"/>
    </source>
</evidence>
<dbReference type="InterPro" id="IPR050749">
    <property type="entry name" value="Glycosyl_Hydrolase_47"/>
</dbReference>
<evidence type="ECO:0000256" key="1">
    <source>
        <dbReference type="ARBA" id="ARBA00001913"/>
    </source>
</evidence>
<accession>A0A0C4E8S8</accession>
<dbReference type="EMBL" id="GL876974">
    <property type="protein sequence ID" value="KLU90030.1"/>
    <property type="molecule type" value="Genomic_DNA"/>
</dbReference>
<dbReference type="PANTHER" id="PTHR11742:SF49">
    <property type="entry name" value="ALPHA-1,2-MANNOSIDASE"/>
    <property type="match status" value="1"/>
</dbReference>
<feature type="active site" description="Proton donor" evidence="6">
    <location>
        <position position="315"/>
    </location>
</feature>
<dbReference type="Gene3D" id="1.50.10.10">
    <property type="match status" value="1"/>
</dbReference>
<comment type="similarity">
    <text evidence="3 9">Belongs to the glycosyl hydrolase 47 family.</text>
</comment>
<dbReference type="AlphaFoldDB" id="A0A0C4E8S8"/>
<reference evidence="13" key="1">
    <citation type="submission" date="2010-05" db="EMBL/GenBank/DDBJ databases">
        <title>The genome sequence of Magnaporthe poae strain ATCC 64411.</title>
        <authorList>
            <person name="Ma L.-J."/>
            <person name="Dead R."/>
            <person name="Young S."/>
            <person name="Zeng Q."/>
            <person name="Koehrsen M."/>
            <person name="Alvarado L."/>
            <person name="Berlin A."/>
            <person name="Chapman S.B."/>
            <person name="Chen Z."/>
            <person name="Freedman E."/>
            <person name="Gellesch M."/>
            <person name="Goldberg J."/>
            <person name="Griggs A."/>
            <person name="Gujja S."/>
            <person name="Heilman E.R."/>
            <person name="Heiman D."/>
            <person name="Hepburn T."/>
            <person name="Howarth C."/>
            <person name="Jen D."/>
            <person name="Larson L."/>
            <person name="Mehta T."/>
            <person name="Neiman D."/>
            <person name="Pearson M."/>
            <person name="Roberts A."/>
            <person name="Saif S."/>
            <person name="Shea T."/>
            <person name="Shenoy N."/>
            <person name="Sisk P."/>
            <person name="Stolte C."/>
            <person name="Sykes S."/>
            <person name="Walk T."/>
            <person name="White J."/>
            <person name="Yandava C."/>
            <person name="Haas B."/>
            <person name="Nusbaum C."/>
            <person name="Birren B."/>
        </authorList>
    </citation>
    <scope>NUCLEOTIDE SEQUENCE [LARGE SCALE GENOMIC DNA]</scope>
    <source>
        <strain evidence="13">ATCC 64411 / 73-15</strain>
    </source>
</reference>
<evidence type="ECO:0000256" key="7">
    <source>
        <dbReference type="PIRSR" id="PIRSR601382-2"/>
    </source>
</evidence>
<feature type="disulfide bond" evidence="8">
    <location>
        <begin position="534"/>
        <end position="563"/>
    </location>
</feature>
<evidence type="ECO:0000313" key="12">
    <source>
        <dbReference type="EnsemblFungi" id="MAPG_08997T0"/>
    </source>
</evidence>
<dbReference type="OrthoDB" id="8118055at2759"/>
<dbReference type="FunFam" id="1.50.10.10:FF:000037">
    <property type="entry name" value="alpha-1,2-Mannosidase"/>
    <property type="match status" value="1"/>
</dbReference>
<gene>
    <name evidence="11" type="ORF">MAPG_08997</name>
</gene>
<dbReference type="InterPro" id="IPR012341">
    <property type="entry name" value="6hp_glycosidase-like_sf"/>
</dbReference>
<dbReference type="STRING" id="644358.A0A0C4E8S8"/>
<organism evidence="12 13">
    <name type="scientific">Magnaporthiopsis poae (strain ATCC 64411 / 73-15)</name>
    <name type="common">Kentucky bluegrass fungus</name>
    <name type="synonym">Magnaporthe poae</name>
    <dbReference type="NCBI Taxonomy" id="644358"/>
    <lineage>
        <taxon>Eukaryota</taxon>
        <taxon>Fungi</taxon>
        <taxon>Dikarya</taxon>
        <taxon>Ascomycota</taxon>
        <taxon>Pezizomycotina</taxon>
        <taxon>Sordariomycetes</taxon>
        <taxon>Sordariomycetidae</taxon>
        <taxon>Magnaporthales</taxon>
        <taxon>Magnaporthaceae</taxon>
        <taxon>Magnaporthiopsis</taxon>
    </lineage>
</organism>
<dbReference type="PRINTS" id="PR00747">
    <property type="entry name" value="GLYHDRLASE47"/>
</dbReference>
<keyword evidence="9" id="KW-0326">Glycosidase</keyword>
<feature type="active site" evidence="6">
    <location>
        <position position="459"/>
    </location>
</feature>
<feature type="active site" description="Proton donor" evidence="6">
    <location>
        <position position="577"/>
    </location>
</feature>
<evidence type="ECO:0000256" key="2">
    <source>
        <dbReference type="ARBA" id="ARBA00004922"/>
    </source>
</evidence>
<dbReference type="EnsemblFungi" id="MAPG_08997T0">
    <property type="protein sequence ID" value="MAPG_08997T0"/>
    <property type="gene ID" value="MAPG_08997"/>
</dbReference>
<name>A0A0C4E8S8_MAGP6</name>
<sequence length="774" mass="85992">MVVPTSPMLNLTPAQWSQVGHWTLPLLQPRQLPANETNSKRDAAGLHPTFSSHESTGREKAGGKKRRRNDGNEDGRGPFWLESIPSLPRQRSLLARSTLQPPVSTLLALLNRLFPCRLPAHANAAAMSIASLNALKRRALPLLFILFVFAFLLHHSQRRLPSPSSWKSASGGSKAYVGHGGDPFSWAKVPLDYPVPPESMHQLPDASGRQIPRVQHVFSKETAAEKKVRLDRLALVKSNFTHAWNGYKQHAWMSDEVRPISGGAHNPFGGWAATLVDALDTLWIMGMKSEFDEAVRAIDLIDFSSSTLDEINVFETTIRYLGGFLAAYDISGRRSPSLLRKAIELGDMLLVAFDTPNHMPITRWKLNEVKKARTGGSGTPQVAPPGVLLAEIGSLTLEFTRLSQLSGDPKYFDAVQRVMEVFADQQDKTYIPGLWPVVVNAEKLDFTGDAGFTIGGMADSMYEYLPKQYLLLNGGSLMYRDLYVKALAAMKRNIFFRPRTQSSASILMPGDAMADGSKHWSKVQPDPRVQHLGCFAGGMVGLAARALGLPDDIEVARQLVEGCLWSYETAPSGFMPEVMHVTRCPRDGPCVWDQTEWHSGVKERAKAAPGADVAETIHQQRLSPGVTSVDDRRYILRPEAIESVFILYRLTGEQALADRGWSMFENIVQQTQTDIAHAALADCTAPEPSSTRTDSMESFWLAETLKYFYLLYSDPDVVSLDEYVLNTEAHPLRRPSPRYLQHFDSYHIPNLTMINMAPPPSPTRDALEKQSKLI</sequence>
<reference evidence="12" key="5">
    <citation type="submission" date="2015-06" db="UniProtKB">
        <authorList>
            <consortium name="EnsemblFungi"/>
        </authorList>
    </citation>
    <scope>IDENTIFICATION</scope>
    <source>
        <strain evidence="12">ATCC 64411</strain>
    </source>
</reference>
<reference evidence="11" key="3">
    <citation type="submission" date="2011-03" db="EMBL/GenBank/DDBJ databases">
        <title>Annotation of Magnaporthe poae ATCC 64411.</title>
        <authorList>
            <person name="Ma L.-J."/>
            <person name="Dead R."/>
            <person name="Young S.K."/>
            <person name="Zeng Q."/>
            <person name="Gargeya S."/>
            <person name="Fitzgerald M."/>
            <person name="Haas B."/>
            <person name="Abouelleil A."/>
            <person name="Alvarado L."/>
            <person name="Arachchi H.M."/>
            <person name="Berlin A."/>
            <person name="Brown A."/>
            <person name="Chapman S.B."/>
            <person name="Chen Z."/>
            <person name="Dunbar C."/>
            <person name="Freedman E."/>
            <person name="Gearin G."/>
            <person name="Gellesch M."/>
            <person name="Goldberg J."/>
            <person name="Griggs A."/>
            <person name="Gujja S."/>
            <person name="Heiman D."/>
            <person name="Howarth C."/>
            <person name="Larson L."/>
            <person name="Lui A."/>
            <person name="MacDonald P.J.P."/>
            <person name="Mehta T."/>
            <person name="Montmayeur A."/>
            <person name="Murphy C."/>
            <person name="Neiman D."/>
            <person name="Pearson M."/>
            <person name="Priest M."/>
            <person name="Roberts A."/>
            <person name="Saif S."/>
            <person name="Shea T."/>
            <person name="Shenoy N."/>
            <person name="Sisk P."/>
            <person name="Stolte C."/>
            <person name="Sykes S."/>
            <person name="Yandava C."/>
            <person name="Wortman J."/>
            <person name="Nusbaum C."/>
            <person name="Birren B."/>
        </authorList>
    </citation>
    <scope>NUCLEOTIDE SEQUENCE</scope>
    <source>
        <strain evidence="11">ATCC 64411</strain>
    </source>
</reference>
<reference evidence="11" key="2">
    <citation type="submission" date="2010-05" db="EMBL/GenBank/DDBJ databases">
        <title>The Genome Sequence of Magnaporthe poae strain ATCC 64411.</title>
        <authorList>
            <consortium name="The Broad Institute Genome Sequencing Platform"/>
            <consortium name="Broad Institute Genome Sequencing Center for Infectious Disease"/>
            <person name="Ma L.-J."/>
            <person name="Dead R."/>
            <person name="Young S."/>
            <person name="Zeng Q."/>
            <person name="Koehrsen M."/>
            <person name="Alvarado L."/>
            <person name="Berlin A."/>
            <person name="Chapman S.B."/>
            <person name="Chen Z."/>
            <person name="Freedman E."/>
            <person name="Gellesch M."/>
            <person name="Goldberg J."/>
            <person name="Griggs A."/>
            <person name="Gujja S."/>
            <person name="Heilman E.R."/>
            <person name="Heiman D."/>
            <person name="Hepburn T."/>
            <person name="Howarth C."/>
            <person name="Jen D."/>
            <person name="Larson L."/>
            <person name="Mehta T."/>
            <person name="Neiman D."/>
            <person name="Pearson M."/>
            <person name="Roberts A."/>
            <person name="Saif S."/>
            <person name="Shea T."/>
            <person name="Shenoy N."/>
            <person name="Sisk P."/>
            <person name="Stolte C."/>
            <person name="Sykes S."/>
            <person name="Walk T."/>
            <person name="White J."/>
            <person name="Yandava C."/>
            <person name="Haas B."/>
            <person name="Nusbaum C."/>
            <person name="Birren B."/>
        </authorList>
    </citation>
    <scope>NUCLEOTIDE SEQUENCE</scope>
    <source>
        <strain evidence="11">ATCC 64411</strain>
    </source>
</reference>
<feature type="region of interest" description="Disordered" evidence="10">
    <location>
        <begin position="36"/>
        <end position="83"/>
    </location>
</feature>
<evidence type="ECO:0000256" key="3">
    <source>
        <dbReference type="ARBA" id="ARBA00007658"/>
    </source>
</evidence>
<dbReference type="InterPro" id="IPR001382">
    <property type="entry name" value="Glyco_hydro_47"/>
</dbReference>
<dbReference type="EC" id="3.2.1.-" evidence="9"/>
<dbReference type="GO" id="GO:0005509">
    <property type="term" value="F:calcium ion binding"/>
    <property type="evidence" value="ECO:0007669"/>
    <property type="project" value="InterPro"/>
</dbReference>
<dbReference type="PANTHER" id="PTHR11742">
    <property type="entry name" value="MANNOSYL-OLIGOSACCHARIDE ALPHA-1,2-MANNOSIDASE-RELATED"/>
    <property type="match status" value="1"/>
</dbReference>
<dbReference type="InterPro" id="IPR036026">
    <property type="entry name" value="Seven-hairpin_glycosidases"/>
</dbReference>
<dbReference type="UniPathway" id="UPA00378"/>
<dbReference type="VEuPathDB" id="FungiDB:MAPG_08997"/>
<dbReference type="OMA" id="VEGCLWA"/>
<evidence type="ECO:0000256" key="5">
    <source>
        <dbReference type="ARBA" id="ARBA00023157"/>
    </source>
</evidence>
<keyword evidence="7" id="KW-0479">Metal-binding</keyword>
<keyword evidence="7" id="KW-0106">Calcium</keyword>
<comment type="pathway">
    <text evidence="2">Protein modification; protein glycosylation.</text>
</comment>
<evidence type="ECO:0000256" key="6">
    <source>
        <dbReference type="PIRSR" id="PIRSR601382-1"/>
    </source>
</evidence>
<dbReference type="Pfam" id="PF01532">
    <property type="entry name" value="Glyco_hydro_47"/>
    <property type="match status" value="1"/>
</dbReference>
<comment type="cofactor">
    <cofactor evidence="1 7">
        <name>Ca(2+)</name>
        <dbReference type="ChEBI" id="CHEBI:29108"/>
    </cofactor>
</comment>
<feature type="binding site" evidence="7">
    <location>
        <position position="727"/>
    </location>
    <ligand>
        <name>Ca(2+)</name>
        <dbReference type="ChEBI" id="CHEBI:29108"/>
    </ligand>
</feature>
<evidence type="ECO:0000256" key="8">
    <source>
        <dbReference type="PIRSR" id="PIRSR601382-3"/>
    </source>
</evidence>
<dbReference type="GO" id="GO:0016020">
    <property type="term" value="C:membrane"/>
    <property type="evidence" value="ECO:0007669"/>
    <property type="project" value="InterPro"/>
</dbReference>
<dbReference type="Proteomes" id="UP000011715">
    <property type="component" value="Unassembled WGS sequence"/>
</dbReference>
<evidence type="ECO:0000313" key="13">
    <source>
        <dbReference type="Proteomes" id="UP000011715"/>
    </source>
</evidence>
<keyword evidence="4 9" id="KW-0378">Hydrolase</keyword>
<proteinExistence type="inferred from homology"/>
<feature type="active site" evidence="6">
    <location>
        <position position="639"/>
    </location>
</feature>
<dbReference type="eggNOG" id="KOG2431">
    <property type="taxonomic scope" value="Eukaryota"/>
</dbReference>
<evidence type="ECO:0000256" key="10">
    <source>
        <dbReference type="SAM" id="MobiDB-lite"/>
    </source>
</evidence>
<dbReference type="SUPFAM" id="SSF48225">
    <property type="entry name" value="Seven-hairpin glycosidases"/>
    <property type="match status" value="1"/>
</dbReference>
<dbReference type="GO" id="GO:0005975">
    <property type="term" value="P:carbohydrate metabolic process"/>
    <property type="evidence" value="ECO:0007669"/>
    <property type="project" value="InterPro"/>
</dbReference>
<reference evidence="12" key="4">
    <citation type="journal article" date="2015" name="G3 (Bethesda)">
        <title>Genome sequences of three phytopathogenic species of the Magnaporthaceae family of fungi.</title>
        <authorList>
            <person name="Okagaki L.H."/>
            <person name="Nunes C.C."/>
            <person name="Sailsbery J."/>
            <person name="Clay B."/>
            <person name="Brown D."/>
            <person name="John T."/>
            <person name="Oh Y."/>
            <person name="Young N."/>
            <person name="Fitzgerald M."/>
            <person name="Haas B.J."/>
            <person name="Zeng Q."/>
            <person name="Young S."/>
            <person name="Adiconis X."/>
            <person name="Fan L."/>
            <person name="Levin J.Z."/>
            <person name="Mitchell T.K."/>
            <person name="Okubara P.A."/>
            <person name="Farman M.L."/>
            <person name="Kohn L.M."/>
            <person name="Birren B."/>
            <person name="Ma L.-J."/>
            <person name="Dean R.A."/>
        </authorList>
    </citation>
    <scope>NUCLEOTIDE SEQUENCE</scope>
    <source>
        <strain evidence="12">ATCC 64411 / 73-15</strain>
    </source>
</reference>
<dbReference type="GO" id="GO:0036503">
    <property type="term" value="P:ERAD pathway"/>
    <property type="evidence" value="ECO:0007669"/>
    <property type="project" value="UniProtKB-ARBA"/>
</dbReference>
<keyword evidence="5 8" id="KW-1015">Disulfide bond</keyword>
<evidence type="ECO:0000256" key="4">
    <source>
        <dbReference type="ARBA" id="ARBA00022801"/>
    </source>
</evidence>
<dbReference type="GO" id="GO:0004571">
    <property type="term" value="F:mannosyl-oligosaccharide 1,2-alpha-mannosidase activity"/>
    <property type="evidence" value="ECO:0007669"/>
    <property type="project" value="InterPro"/>
</dbReference>
<evidence type="ECO:0000256" key="9">
    <source>
        <dbReference type="RuleBase" id="RU361193"/>
    </source>
</evidence>